<dbReference type="EMBL" id="JAPVEB010000004">
    <property type="protein sequence ID" value="KAJ5264909.1"/>
    <property type="molecule type" value="Genomic_DNA"/>
</dbReference>
<reference evidence="1 2" key="1">
    <citation type="journal article" date="2023" name="IMA Fungus">
        <title>Comparative genomic study of the Penicillium genus elucidates a diverse pangenome and 15 lateral gene transfer events.</title>
        <authorList>
            <person name="Petersen C."/>
            <person name="Sorensen T."/>
            <person name="Nielsen M.R."/>
            <person name="Sondergaard T.E."/>
            <person name="Sorensen J.L."/>
            <person name="Fitzpatrick D.A."/>
            <person name="Frisvad J.C."/>
            <person name="Nielsen K.L."/>
        </authorList>
    </citation>
    <scope>NUCLEOTIDE SEQUENCE [LARGE SCALE GENOMIC DNA]</scope>
    <source>
        <strain evidence="1 2">IBT 3361</strain>
    </source>
</reference>
<evidence type="ECO:0000313" key="2">
    <source>
        <dbReference type="Proteomes" id="UP001220256"/>
    </source>
</evidence>
<evidence type="ECO:0000313" key="1">
    <source>
        <dbReference type="EMBL" id="KAJ5264909.1"/>
    </source>
</evidence>
<dbReference type="Proteomes" id="UP001220256">
    <property type="component" value="Unassembled WGS sequence"/>
</dbReference>
<accession>A0ABQ8WH31</accession>
<proteinExistence type="predicted"/>
<keyword evidence="2" id="KW-1185">Reference proteome</keyword>
<name>A0ABQ8WH31_PENCH</name>
<sequence length="93" mass="10611">MAHNYMRLTLSALTGRRRVITSIRHAAVHRIPHNRKTFLKIVHVAIKFSNRIAGFKDSQSLCRLQNFVKTALSDFDQLKSPAKAKGPPTHFFV</sequence>
<protein>
    <submittedName>
        <fullName evidence="1">Uncharacterized protein</fullName>
    </submittedName>
</protein>
<organism evidence="1 2">
    <name type="scientific">Penicillium chrysogenum</name>
    <name type="common">Penicillium notatum</name>
    <dbReference type="NCBI Taxonomy" id="5076"/>
    <lineage>
        <taxon>Eukaryota</taxon>
        <taxon>Fungi</taxon>
        <taxon>Dikarya</taxon>
        <taxon>Ascomycota</taxon>
        <taxon>Pezizomycotina</taxon>
        <taxon>Eurotiomycetes</taxon>
        <taxon>Eurotiomycetidae</taxon>
        <taxon>Eurotiales</taxon>
        <taxon>Aspergillaceae</taxon>
        <taxon>Penicillium</taxon>
        <taxon>Penicillium chrysogenum species complex</taxon>
    </lineage>
</organism>
<gene>
    <name evidence="1" type="ORF">N7505_007702</name>
</gene>
<comment type="caution">
    <text evidence="1">The sequence shown here is derived from an EMBL/GenBank/DDBJ whole genome shotgun (WGS) entry which is preliminary data.</text>
</comment>